<feature type="compositionally biased region" description="Basic and acidic residues" evidence="4">
    <location>
        <begin position="228"/>
        <end position="257"/>
    </location>
</feature>
<keyword evidence="1" id="KW-0805">Transcription regulation</keyword>
<evidence type="ECO:0000256" key="1">
    <source>
        <dbReference type="ARBA" id="ARBA00023015"/>
    </source>
</evidence>
<evidence type="ECO:0000256" key="3">
    <source>
        <dbReference type="ARBA" id="ARBA00023163"/>
    </source>
</evidence>
<dbReference type="Gene3D" id="1.10.10.10">
    <property type="entry name" value="Winged helix-like DNA-binding domain superfamily/Winged helix DNA-binding domain"/>
    <property type="match status" value="1"/>
</dbReference>
<dbReference type="AlphaFoldDB" id="A0A1E3A2R7"/>
<feature type="region of interest" description="Disordered" evidence="4">
    <location>
        <begin position="228"/>
        <end position="264"/>
    </location>
</feature>
<dbReference type="Pfam" id="PF01047">
    <property type="entry name" value="MarR"/>
    <property type="match status" value="1"/>
</dbReference>
<dbReference type="PANTHER" id="PTHR42756">
    <property type="entry name" value="TRANSCRIPTIONAL REGULATOR, MARR"/>
    <property type="match status" value="1"/>
</dbReference>
<gene>
    <name evidence="6" type="primary">marR_1</name>
    <name evidence="6" type="ORF">BEI61_03822</name>
</gene>
<feature type="domain" description="HTH marR-type" evidence="5">
    <location>
        <begin position="89"/>
        <end position="221"/>
    </location>
</feature>
<dbReference type="RefSeq" id="WP_069153606.1">
    <property type="nucleotide sequence ID" value="NZ_DAWDRA010000413.1"/>
</dbReference>
<evidence type="ECO:0000313" key="7">
    <source>
        <dbReference type="Proteomes" id="UP000094067"/>
    </source>
</evidence>
<organism evidence="6 7">
    <name type="scientific">Eisenbergiella tayi</name>
    <dbReference type="NCBI Taxonomy" id="1432052"/>
    <lineage>
        <taxon>Bacteria</taxon>
        <taxon>Bacillati</taxon>
        <taxon>Bacillota</taxon>
        <taxon>Clostridia</taxon>
        <taxon>Lachnospirales</taxon>
        <taxon>Lachnospiraceae</taxon>
        <taxon>Eisenbergiella</taxon>
    </lineage>
</organism>
<protein>
    <submittedName>
        <fullName evidence="6">Multiple antibiotic resistance protein MarR</fullName>
    </submittedName>
</protein>
<feature type="region of interest" description="Disordered" evidence="4">
    <location>
        <begin position="32"/>
        <end position="90"/>
    </location>
</feature>
<evidence type="ECO:0000256" key="2">
    <source>
        <dbReference type="ARBA" id="ARBA00023125"/>
    </source>
</evidence>
<dbReference type="PANTHER" id="PTHR42756:SF1">
    <property type="entry name" value="TRANSCRIPTIONAL REPRESSOR OF EMRAB OPERON"/>
    <property type="match status" value="1"/>
</dbReference>
<keyword evidence="2" id="KW-0238">DNA-binding</keyword>
<reference evidence="6 7" key="1">
    <citation type="submission" date="2016-07" db="EMBL/GenBank/DDBJ databases">
        <title>Characterization of isolates of Eisenbergiella tayi derived from blood cultures, using whole genome sequencing.</title>
        <authorList>
            <person name="Burdz T."/>
            <person name="Wiebe D."/>
            <person name="Huynh C."/>
            <person name="Bernard K."/>
        </authorList>
    </citation>
    <scope>NUCLEOTIDE SEQUENCE [LARGE SCALE GENOMIC DNA]</scope>
    <source>
        <strain evidence="6 7">NML 110608</strain>
    </source>
</reference>
<keyword evidence="3" id="KW-0804">Transcription</keyword>
<dbReference type="PROSITE" id="PS01117">
    <property type="entry name" value="HTH_MARR_1"/>
    <property type="match status" value="1"/>
</dbReference>
<accession>A0A1E3A2R7</accession>
<dbReference type="SMART" id="SM00347">
    <property type="entry name" value="HTH_MARR"/>
    <property type="match status" value="1"/>
</dbReference>
<dbReference type="InterPro" id="IPR000835">
    <property type="entry name" value="HTH_MarR-typ"/>
</dbReference>
<proteinExistence type="predicted"/>
<evidence type="ECO:0000259" key="5">
    <source>
        <dbReference type="PROSITE" id="PS50995"/>
    </source>
</evidence>
<dbReference type="PROSITE" id="PS50995">
    <property type="entry name" value="HTH_MARR_2"/>
    <property type="match status" value="1"/>
</dbReference>
<sequence>MNENTNQSCPCCPNHCPSDALQCGKGRAYFSEASETNQPGSDERDTQNASHHHSAHARHEELRERHEEFRERRGRRNGREPFPEHFFPDGQPLTGEEQLFEQFRACAHALHHPGNGKSGQLRILSILAARSPITQRQLMDILDVRSGSLSEILGKMEAEGYITRSPNEQDKRGVDVTLTPAGLEAAEQMHVSRETSVQDFFSCLDEEEKEQLSRILDKLLADWRSKKEMYGGRDRDNRGRDSRERGRREDGRRERRSVERHHRQ</sequence>
<dbReference type="EMBL" id="MCGH01000003">
    <property type="protein sequence ID" value="ODM03028.1"/>
    <property type="molecule type" value="Genomic_DNA"/>
</dbReference>
<evidence type="ECO:0000256" key="4">
    <source>
        <dbReference type="SAM" id="MobiDB-lite"/>
    </source>
</evidence>
<dbReference type="PRINTS" id="PR00598">
    <property type="entry name" value="HTHMARR"/>
</dbReference>
<dbReference type="Proteomes" id="UP000094067">
    <property type="component" value="Unassembled WGS sequence"/>
</dbReference>
<dbReference type="GO" id="GO:0003700">
    <property type="term" value="F:DNA-binding transcription factor activity"/>
    <property type="evidence" value="ECO:0007669"/>
    <property type="project" value="InterPro"/>
</dbReference>
<feature type="compositionally biased region" description="Basic and acidic residues" evidence="4">
    <location>
        <begin position="57"/>
        <end position="87"/>
    </location>
</feature>
<comment type="caution">
    <text evidence="6">The sequence shown here is derived from an EMBL/GenBank/DDBJ whole genome shotgun (WGS) entry which is preliminary data.</text>
</comment>
<dbReference type="SUPFAM" id="SSF46785">
    <property type="entry name" value="Winged helix' DNA-binding domain"/>
    <property type="match status" value="1"/>
</dbReference>
<dbReference type="InterPro" id="IPR023187">
    <property type="entry name" value="Tscrpt_reg_MarR-type_CS"/>
</dbReference>
<dbReference type="InterPro" id="IPR036390">
    <property type="entry name" value="WH_DNA-bd_sf"/>
</dbReference>
<evidence type="ECO:0000313" key="6">
    <source>
        <dbReference type="EMBL" id="ODM03028.1"/>
    </source>
</evidence>
<dbReference type="GO" id="GO:0003677">
    <property type="term" value="F:DNA binding"/>
    <property type="evidence" value="ECO:0007669"/>
    <property type="project" value="UniProtKB-KW"/>
</dbReference>
<name>A0A1E3A2R7_9FIRM</name>
<dbReference type="InterPro" id="IPR036388">
    <property type="entry name" value="WH-like_DNA-bd_sf"/>
</dbReference>